<proteinExistence type="predicted"/>
<evidence type="ECO:0000313" key="2">
    <source>
        <dbReference type="Proteomes" id="UP000010321"/>
    </source>
</evidence>
<reference evidence="1 2" key="1">
    <citation type="submission" date="2011-02" db="EMBL/GenBank/DDBJ databases">
        <authorList>
            <person name="Weinstock G."/>
            <person name="Sodergren E."/>
            <person name="Clifton S."/>
            <person name="Fulton L."/>
            <person name="Fulton B."/>
            <person name="Courtney L."/>
            <person name="Fronick C."/>
            <person name="Harrison M."/>
            <person name="Strong C."/>
            <person name="Farmer C."/>
            <person name="Delahaunty K."/>
            <person name="Markovic C."/>
            <person name="Hall O."/>
            <person name="Minx P."/>
            <person name="Tomlinson C."/>
            <person name="Mitreva M."/>
            <person name="Hou S."/>
            <person name="Chen J."/>
            <person name="Wollam A."/>
            <person name="Pepin K.H."/>
            <person name="Johnson M."/>
            <person name="Bhonagiri V."/>
            <person name="Zhang X."/>
            <person name="Suruliraj S."/>
            <person name="Warren W."/>
            <person name="Chinwalla A."/>
            <person name="Mardis E.R."/>
            <person name="Wilson R.K."/>
        </authorList>
    </citation>
    <scope>NUCLEOTIDE SEQUENCE [LARGE SCALE GENOMIC DNA]</scope>
    <source>
        <strain evidence="1 2">YIT 12056</strain>
    </source>
</reference>
<accession>A0ABN0CS71</accession>
<comment type="caution">
    <text evidence="1">The sequence shown here is derived from an EMBL/GenBank/DDBJ whole genome shotgun (WGS) entry which is preliminary data.</text>
</comment>
<protein>
    <submittedName>
        <fullName evidence="1">Conserved domain protein</fullName>
    </submittedName>
</protein>
<gene>
    <name evidence="1" type="ORF">HMPREF9445_00287</name>
</gene>
<name>A0ABN0CS71_9BACE</name>
<evidence type="ECO:0000313" key="1">
    <source>
        <dbReference type="EMBL" id="EGF54628.1"/>
    </source>
</evidence>
<sequence>MKIHTLVTCFSFIILLIKASLKFYKRMQISENKKGKEHIPFFIIRKFYIFV</sequence>
<dbReference type="EMBL" id="AFBM01000004">
    <property type="protein sequence ID" value="EGF54628.1"/>
    <property type="molecule type" value="Genomic_DNA"/>
</dbReference>
<organism evidence="1 2">
    <name type="scientific">Bacteroides clarus YIT 12056</name>
    <dbReference type="NCBI Taxonomy" id="762984"/>
    <lineage>
        <taxon>Bacteria</taxon>
        <taxon>Pseudomonadati</taxon>
        <taxon>Bacteroidota</taxon>
        <taxon>Bacteroidia</taxon>
        <taxon>Bacteroidales</taxon>
        <taxon>Bacteroidaceae</taxon>
        <taxon>Bacteroides</taxon>
    </lineage>
</organism>
<keyword evidence="2" id="KW-1185">Reference proteome</keyword>
<dbReference type="Proteomes" id="UP000010321">
    <property type="component" value="Unassembled WGS sequence"/>
</dbReference>